<sequence length="30" mass="3121">MVATAHAAEIKARRKADLLAVGELARMIGG</sequence>
<dbReference type="AlphaFoldDB" id="A0A239EYV7"/>
<organism evidence="1 2">
    <name type="scientific">Actinomadura meyerae</name>
    <dbReference type="NCBI Taxonomy" id="240840"/>
    <lineage>
        <taxon>Bacteria</taxon>
        <taxon>Bacillati</taxon>
        <taxon>Actinomycetota</taxon>
        <taxon>Actinomycetes</taxon>
        <taxon>Streptosporangiales</taxon>
        <taxon>Thermomonosporaceae</taxon>
        <taxon>Actinomadura</taxon>
    </lineage>
</organism>
<accession>A0A239EYV7</accession>
<evidence type="ECO:0000313" key="1">
    <source>
        <dbReference type="EMBL" id="SNS49930.1"/>
    </source>
</evidence>
<proteinExistence type="predicted"/>
<protein>
    <submittedName>
        <fullName evidence="1">Uncharacterized protein</fullName>
    </submittedName>
</protein>
<keyword evidence="2" id="KW-1185">Reference proteome</keyword>
<evidence type="ECO:0000313" key="2">
    <source>
        <dbReference type="Proteomes" id="UP000198318"/>
    </source>
</evidence>
<name>A0A239EYV7_9ACTN</name>
<dbReference type="Proteomes" id="UP000198318">
    <property type="component" value="Unassembled WGS sequence"/>
</dbReference>
<reference evidence="1 2" key="1">
    <citation type="submission" date="2017-06" db="EMBL/GenBank/DDBJ databases">
        <authorList>
            <person name="Kim H.J."/>
            <person name="Triplett B.A."/>
        </authorList>
    </citation>
    <scope>NUCLEOTIDE SEQUENCE [LARGE SCALE GENOMIC DNA]</scope>
    <source>
        <strain evidence="1 2">DSM 44715</strain>
    </source>
</reference>
<gene>
    <name evidence="1" type="ORF">SAMN05443665_100575</name>
</gene>
<dbReference type="EMBL" id="FZOR01000005">
    <property type="protein sequence ID" value="SNS49930.1"/>
    <property type="molecule type" value="Genomic_DNA"/>
</dbReference>